<evidence type="ECO:0000313" key="4">
    <source>
        <dbReference type="Proteomes" id="UP000298125"/>
    </source>
</evidence>
<dbReference type="InterPro" id="IPR000408">
    <property type="entry name" value="Reg_chr_condens"/>
</dbReference>
<dbReference type="PROSITE" id="PS50012">
    <property type="entry name" value="RCC1_3"/>
    <property type="match status" value="6"/>
</dbReference>
<dbReference type="Gene3D" id="2.130.10.30">
    <property type="entry name" value="Regulator of chromosome condensation 1/beta-lactamase-inhibitor protein II"/>
    <property type="match status" value="3"/>
</dbReference>
<sequence>MNTNRNILGKSLIVLVFFGFVTFCKAKETDPSALALLGFTLNLSTVSGTLTDGAGNPIPNASLEIATSASLRSSGDSKSLSTTSDSGSWQLALGNGSYEILVKDANGKKLGTFKVSSAENLEPSIEDISHLTDTIFLVSLANQREVGSKFEILSPKDGSIIKTYDLTLNIKTSDSLTCHVLQNKTEKENINVGKGEITSTISVKPILGANKIQVHCTNEAGLSAKKTVLTYFGNRISAGGSHSGYVVNGNLYTWGRNNFGQLGTGTSTGDLTNPTINKLSTISNVVSIGFNQNSSLAITEDGSVWTWGANAVGQLGMGNIGDLQTAATDAGPRNPPRKVPGITNAVMGVYGFDHVLILKKDGTVVSFGSNSVGQLGNGAGGTGTYSSSPVNVIGLPTDIIQVIAGSDHSAALTKSGDVYVWGKDQYGNLGDGVIGTATEVNHTPKKVNSLSGIVHIATGRDHILALKNDGTVYAWGLAASGQLGIGGSGSPSPVPTPTIVTGLYQAVSVWANGTQSFAILSDGTVKGWGANSSGNLGTGQTTPAKLYTPGDIVVGIKDIQYFGCGALHNFAILKSGSLYGWGWNFKGSIGRSDLQETWAATTPIYLTIPQ</sequence>
<accession>A0A4R9JE80</accession>
<comment type="caution">
    <text evidence="3">The sequence shown here is derived from an EMBL/GenBank/DDBJ whole genome shotgun (WGS) entry which is preliminary data.</text>
</comment>
<evidence type="ECO:0000259" key="2">
    <source>
        <dbReference type="Pfam" id="PF25390"/>
    </source>
</evidence>
<dbReference type="PRINTS" id="PR00633">
    <property type="entry name" value="RCCNDNSATION"/>
</dbReference>
<name>A0A4R9JE80_9LEPT</name>
<dbReference type="EMBL" id="RQGA01000014">
    <property type="protein sequence ID" value="TGL37819.1"/>
    <property type="molecule type" value="Genomic_DNA"/>
</dbReference>
<proteinExistence type="predicted"/>
<dbReference type="Pfam" id="PF25390">
    <property type="entry name" value="WD40_RLD"/>
    <property type="match status" value="1"/>
</dbReference>
<dbReference type="PROSITE" id="PS00626">
    <property type="entry name" value="RCC1_2"/>
    <property type="match status" value="1"/>
</dbReference>
<gene>
    <name evidence="3" type="ORF">EHQ49_16575</name>
</gene>
<protein>
    <submittedName>
        <fullName evidence="3">Chromosome condensation regulator</fullName>
    </submittedName>
</protein>
<reference evidence="3" key="1">
    <citation type="journal article" date="2019" name="PLoS Negl. Trop. Dis.">
        <title>Revisiting the worldwide diversity of Leptospira species in the environment.</title>
        <authorList>
            <person name="Vincent A.T."/>
            <person name="Schiettekatte O."/>
            <person name="Bourhy P."/>
            <person name="Veyrier F.J."/>
            <person name="Picardeau M."/>
        </authorList>
    </citation>
    <scope>NUCLEOTIDE SEQUENCE [LARGE SCALE GENOMIC DNA]</scope>
    <source>
        <strain evidence="3">201702692</strain>
    </source>
</reference>
<dbReference type="InterPro" id="IPR051210">
    <property type="entry name" value="Ub_ligase/GEF_domain"/>
</dbReference>
<dbReference type="InterPro" id="IPR058923">
    <property type="entry name" value="RCC1-like_dom"/>
</dbReference>
<dbReference type="Proteomes" id="UP000298125">
    <property type="component" value="Unassembled WGS sequence"/>
</dbReference>
<dbReference type="PANTHER" id="PTHR22870:SF408">
    <property type="entry name" value="OS09G0560450 PROTEIN"/>
    <property type="match status" value="1"/>
</dbReference>
<dbReference type="RefSeq" id="WP_135580725.1">
    <property type="nucleotide sequence ID" value="NZ_RQGA01000014.1"/>
</dbReference>
<evidence type="ECO:0000256" key="1">
    <source>
        <dbReference type="ARBA" id="ARBA00022737"/>
    </source>
</evidence>
<keyword evidence="1" id="KW-0677">Repeat</keyword>
<dbReference type="AlphaFoldDB" id="A0A4R9JE80"/>
<dbReference type="OrthoDB" id="27389at2"/>
<dbReference type="SUPFAM" id="SSF49464">
    <property type="entry name" value="Carboxypeptidase regulatory domain-like"/>
    <property type="match status" value="1"/>
</dbReference>
<evidence type="ECO:0000313" key="3">
    <source>
        <dbReference type="EMBL" id="TGL37819.1"/>
    </source>
</evidence>
<dbReference type="SUPFAM" id="SSF50985">
    <property type="entry name" value="RCC1/BLIP-II"/>
    <property type="match status" value="1"/>
</dbReference>
<keyword evidence="4" id="KW-1185">Reference proteome</keyword>
<organism evidence="3 4">
    <name type="scientific">Leptospira perdikensis</name>
    <dbReference type="NCBI Taxonomy" id="2484948"/>
    <lineage>
        <taxon>Bacteria</taxon>
        <taxon>Pseudomonadati</taxon>
        <taxon>Spirochaetota</taxon>
        <taxon>Spirochaetia</taxon>
        <taxon>Leptospirales</taxon>
        <taxon>Leptospiraceae</taxon>
        <taxon>Leptospira</taxon>
    </lineage>
</organism>
<dbReference type="InterPro" id="IPR009091">
    <property type="entry name" value="RCC1/BLIP-II"/>
</dbReference>
<dbReference type="PANTHER" id="PTHR22870">
    <property type="entry name" value="REGULATOR OF CHROMOSOME CONDENSATION"/>
    <property type="match status" value="1"/>
</dbReference>
<dbReference type="Pfam" id="PF00415">
    <property type="entry name" value="RCC1"/>
    <property type="match status" value="1"/>
</dbReference>
<dbReference type="InterPro" id="IPR008969">
    <property type="entry name" value="CarboxyPept-like_regulatory"/>
</dbReference>
<feature type="domain" description="RCC1-like" evidence="2">
    <location>
        <begin position="346"/>
        <end position="596"/>
    </location>
</feature>